<dbReference type="Proteomes" id="UP001519460">
    <property type="component" value="Unassembled WGS sequence"/>
</dbReference>
<comment type="caution">
    <text evidence="1">The sequence shown here is derived from an EMBL/GenBank/DDBJ whole genome shotgun (WGS) entry which is preliminary data.</text>
</comment>
<reference evidence="1 2" key="1">
    <citation type="journal article" date="2023" name="Sci. Data">
        <title>Genome assembly of the Korean intertidal mud-creeper Batillaria attramentaria.</title>
        <authorList>
            <person name="Patra A.K."/>
            <person name="Ho P.T."/>
            <person name="Jun S."/>
            <person name="Lee S.J."/>
            <person name="Kim Y."/>
            <person name="Won Y.J."/>
        </authorList>
    </citation>
    <scope>NUCLEOTIDE SEQUENCE [LARGE SCALE GENOMIC DNA]</scope>
    <source>
        <strain evidence="1">Wonlab-2016</strain>
    </source>
</reference>
<dbReference type="AlphaFoldDB" id="A0ABD0LZA7"/>
<evidence type="ECO:0000313" key="2">
    <source>
        <dbReference type="Proteomes" id="UP001519460"/>
    </source>
</evidence>
<name>A0ABD0LZA7_9CAEN</name>
<gene>
    <name evidence="1" type="ORF">BaRGS_00004652</name>
</gene>
<dbReference type="EMBL" id="JACVVK020000016">
    <property type="protein sequence ID" value="KAK7504348.1"/>
    <property type="molecule type" value="Genomic_DNA"/>
</dbReference>
<evidence type="ECO:0000313" key="1">
    <source>
        <dbReference type="EMBL" id="KAK7504348.1"/>
    </source>
</evidence>
<sequence>MKVPVKSELSPSEQPGFSWVFQVLCRLQTLDIHRASPVSINVTLKLWGRYSRGVMMPETI</sequence>
<protein>
    <submittedName>
        <fullName evidence="1">Uncharacterized protein</fullName>
    </submittedName>
</protein>
<proteinExistence type="predicted"/>
<feature type="non-terminal residue" evidence="1">
    <location>
        <position position="60"/>
    </location>
</feature>
<accession>A0ABD0LZA7</accession>
<organism evidence="1 2">
    <name type="scientific">Batillaria attramentaria</name>
    <dbReference type="NCBI Taxonomy" id="370345"/>
    <lineage>
        <taxon>Eukaryota</taxon>
        <taxon>Metazoa</taxon>
        <taxon>Spiralia</taxon>
        <taxon>Lophotrochozoa</taxon>
        <taxon>Mollusca</taxon>
        <taxon>Gastropoda</taxon>
        <taxon>Caenogastropoda</taxon>
        <taxon>Sorbeoconcha</taxon>
        <taxon>Cerithioidea</taxon>
        <taxon>Batillariidae</taxon>
        <taxon>Batillaria</taxon>
    </lineage>
</organism>
<keyword evidence="2" id="KW-1185">Reference proteome</keyword>